<dbReference type="Pfam" id="PF13439">
    <property type="entry name" value="Glyco_transf_4"/>
    <property type="match status" value="1"/>
</dbReference>
<dbReference type="Proteomes" id="UP001501495">
    <property type="component" value="Unassembled WGS sequence"/>
</dbReference>
<accession>A0ABP7XLU5</accession>
<evidence type="ECO:0000313" key="5">
    <source>
        <dbReference type="EMBL" id="GAA4121697.1"/>
    </source>
</evidence>
<dbReference type="PANTHER" id="PTHR45947:SF13">
    <property type="entry name" value="TRANSFERASE"/>
    <property type="match status" value="1"/>
</dbReference>
<feature type="domain" description="Glycosyl transferase family 1" evidence="3">
    <location>
        <begin position="235"/>
        <end position="380"/>
    </location>
</feature>
<reference evidence="6" key="1">
    <citation type="journal article" date="2019" name="Int. J. Syst. Evol. Microbiol.">
        <title>The Global Catalogue of Microorganisms (GCM) 10K type strain sequencing project: providing services to taxonomists for standard genome sequencing and annotation.</title>
        <authorList>
            <consortium name="The Broad Institute Genomics Platform"/>
            <consortium name="The Broad Institute Genome Sequencing Center for Infectious Disease"/>
            <person name="Wu L."/>
            <person name="Ma J."/>
        </authorList>
    </citation>
    <scope>NUCLEOTIDE SEQUENCE [LARGE SCALE GENOMIC DNA]</scope>
    <source>
        <strain evidence="6">JCM 16703</strain>
    </source>
</reference>
<evidence type="ECO:0000259" key="4">
    <source>
        <dbReference type="Pfam" id="PF13439"/>
    </source>
</evidence>
<dbReference type="InterPro" id="IPR050194">
    <property type="entry name" value="Glycosyltransferase_grp1"/>
</dbReference>
<dbReference type="PANTHER" id="PTHR45947">
    <property type="entry name" value="SULFOQUINOVOSYL TRANSFERASE SQD2"/>
    <property type="match status" value="1"/>
</dbReference>
<protein>
    <submittedName>
        <fullName evidence="5">Glycosyltransferase family 4 protein</fullName>
    </submittedName>
</protein>
<dbReference type="CDD" id="cd03801">
    <property type="entry name" value="GT4_PimA-like"/>
    <property type="match status" value="1"/>
</dbReference>
<dbReference type="InterPro" id="IPR028098">
    <property type="entry name" value="Glyco_trans_4-like_N"/>
</dbReference>
<dbReference type="RefSeq" id="WP_344733943.1">
    <property type="nucleotide sequence ID" value="NZ_BAAAZH010000020.1"/>
</dbReference>
<feature type="domain" description="Glycosyltransferase subfamily 4-like N-terminal" evidence="4">
    <location>
        <begin position="14"/>
        <end position="214"/>
    </location>
</feature>
<dbReference type="EMBL" id="BAAAZH010000020">
    <property type="protein sequence ID" value="GAA4121697.1"/>
    <property type="molecule type" value="Genomic_DNA"/>
</dbReference>
<comment type="caution">
    <text evidence="5">The sequence shown here is derived from an EMBL/GenBank/DDBJ whole genome shotgun (WGS) entry which is preliminary data.</text>
</comment>
<dbReference type="Pfam" id="PF00534">
    <property type="entry name" value="Glycos_transf_1"/>
    <property type="match status" value="1"/>
</dbReference>
<evidence type="ECO:0000256" key="1">
    <source>
        <dbReference type="ARBA" id="ARBA00022676"/>
    </source>
</evidence>
<dbReference type="InterPro" id="IPR001296">
    <property type="entry name" value="Glyco_trans_1"/>
</dbReference>
<sequence length="404" mass="42857">MRILLLAQFFPPIIGGEERHVANLARELAARGHEVHVGTLDIGAEPEAPDGVVVHRLAHVGSRLPGLYPTADRPLALPVPDPLTTRGLTALLREVRPDVVHAHNWIVNSWFAVPGSGRLPLVLSLHDYGHVCPTKRLVRDGALCPGPAPRACLSCAGDHYGTPLRGAVMQAAVRGGRPLRERRVDLFAPVSRFVARANGFAEGDVRSEVVPNFVPDALLDRALTTPRDPALPAGPYLFFAGDLSHQKGVDVLLAAWRLLPAEGRPDLVLVGRPEADLGEVPPGVHVHHRWPHDRVVSGFVHAEAAVLPSTWPDPCPTTVLEALALGAPVVTTDRGGIADMVADGHSGLVTAAGDPASLADALTRVLTEPGLGQRLAAGGRDAVRPYLASSVAAQLEGIYTRLAR</sequence>
<gene>
    <name evidence="5" type="ORF">GCM10022215_26840</name>
</gene>
<keyword evidence="2" id="KW-0808">Transferase</keyword>
<dbReference type="SUPFAM" id="SSF53756">
    <property type="entry name" value="UDP-Glycosyltransferase/glycogen phosphorylase"/>
    <property type="match status" value="1"/>
</dbReference>
<evidence type="ECO:0000256" key="2">
    <source>
        <dbReference type="ARBA" id="ARBA00022679"/>
    </source>
</evidence>
<evidence type="ECO:0000259" key="3">
    <source>
        <dbReference type="Pfam" id="PF00534"/>
    </source>
</evidence>
<dbReference type="Gene3D" id="3.40.50.2000">
    <property type="entry name" value="Glycogen Phosphorylase B"/>
    <property type="match status" value="2"/>
</dbReference>
<organism evidence="5 6">
    <name type="scientific">Nocardioides fonticola</name>
    <dbReference type="NCBI Taxonomy" id="450363"/>
    <lineage>
        <taxon>Bacteria</taxon>
        <taxon>Bacillati</taxon>
        <taxon>Actinomycetota</taxon>
        <taxon>Actinomycetes</taxon>
        <taxon>Propionibacteriales</taxon>
        <taxon>Nocardioidaceae</taxon>
        <taxon>Nocardioides</taxon>
    </lineage>
</organism>
<proteinExistence type="predicted"/>
<keyword evidence="6" id="KW-1185">Reference proteome</keyword>
<name>A0ABP7XLU5_9ACTN</name>
<keyword evidence="1" id="KW-0328">Glycosyltransferase</keyword>
<evidence type="ECO:0000313" key="6">
    <source>
        <dbReference type="Proteomes" id="UP001501495"/>
    </source>
</evidence>